<accession>A0A1G2TIM6</accession>
<feature type="compositionally biased region" description="Low complexity" evidence="1">
    <location>
        <begin position="206"/>
        <end position="217"/>
    </location>
</feature>
<organism evidence="3 4">
    <name type="scientific">Candidatus Zambryskibacteria bacterium RIFCSPHIGHO2_02_FULL_43_14</name>
    <dbReference type="NCBI Taxonomy" id="1802748"/>
    <lineage>
        <taxon>Bacteria</taxon>
        <taxon>Candidatus Zambryskiibacteriota</taxon>
    </lineage>
</organism>
<feature type="chain" id="PRO_5009584593" description="DUF5667 domain-containing protein" evidence="2">
    <location>
        <begin position="24"/>
        <end position="217"/>
    </location>
</feature>
<feature type="region of interest" description="Disordered" evidence="1">
    <location>
        <begin position="52"/>
        <end position="77"/>
    </location>
</feature>
<keyword evidence="2" id="KW-0732">Signal</keyword>
<feature type="signal peptide" evidence="2">
    <location>
        <begin position="1"/>
        <end position="23"/>
    </location>
</feature>
<dbReference type="EMBL" id="MHVR01000002">
    <property type="protein sequence ID" value="OHA97042.1"/>
    <property type="molecule type" value="Genomic_DNA"/>
</dbReference>
<evidence type="ECO:0000313" key="4">
    <source>
        <dbReference type="Proteomes" id="UP000178175"/>
    </source>
</evidence>
<sequence length="217" mass="24059">MKHRVTVSVVVFAVIVMALPVFAEGPNFEANDKSSTTPTKVRAIEIRKEMEARRASTTERRAEIKNNIEQRKASSTERRVEMQRSLVKRKVEHVTKVILATIERLEKIVIRIESRIAKIQERGGDTTEAEGFVAVAKGNLADARVAVEVFATLDLFDSAVAKNFETVRAAAAEAKEHIRAAHRNMMMAVRALKGPNTGVKREERATTTATSTSDSDD</sequence>
<feature type="region of interest" description="Disordered" evidence="1">
    <location>
        <begin position="194"/>
        <end position="217"/>
    </location>
</feature>
<dbReference type="AlphaFoldDB" id="A0A1G2TIM6"/>
<protein>
    <recommendedName>
        <fullName evidence="5">DUF5667 domain-containing protein</fullName>
    </recommendedName>
</protein>
<evidence type="ECO:0008006" key="5">
    <source>
        <dbReference type="Google" id="ProtNLM"/>
    </source>
</evidence>
<reference evidence="3 4" key="1">
    <citation type="journal article" date="2016" name="Nat. Commun.">
        <title>Thousands of microbial genomes shed light on interconnected biogeochemical processes in an aquifer system.</title>
        <authorList>
            <person name="Anantharaman K."/>
            <person name="Brown C.T."/>
            <person name="Hug L.A."/>
            <person name="Sharon I."/>
            <person name="Castelle C.J."/>
            <person name="Probst A.J."/>
            <person name="Thomas B.C."/>
            <person name="Singh A."/>
            <person name="Wilkins M.J."/>
            <person name="Karaoz U."/>
            <person name="Brodie E.L."/>
            <person name="Williams K.H."/>
            <person name="Hubbard S.S."/>
            <person name="Banfield J.F."/>
        </authorList>
    </citation>
    <scope>NUCLEOTIDE SEQUENCE [LARGE SCALE GENOMIC DNA]</scope>
</reference>
<evidence type="ECO:0000313" key="3">
    <source>
        <dbReference type="EMBL" id="OHA97042.1"/>
    </source>
</evidence>
<evidence type="ECO:0000256" key="1">
    <source>
        <dbReference type="SAM" id="MobiDB-lite"/>
    </source>
</evidence>
<gene>
    <name evidence="3" type="ORF">A3C70_02590</name>
</gene>
<evidence type="ECO:0000256" key="2">
    <source>
        <dbReference type="SAM" id="SignalP"/>
    </source>
</evidence>
<name>A0A1G2TIM6_9BACT</name>
<dbReference type="Proteomes" id="UP000178175">
    <property type="component" value="Unassembled WGS sequence"/>
</dbReference>
<proteinExistence type="predicted"/>
<comment type="caution">
    <text evidence="3">The sequence shown here is derived from an EMBL/GenBank/DDBJ whole genome shotgun (WGS) entry which is preliminary data.</text>
</comment>